<dbReference type="GeneID" id="80533967"/>
<accession>A0A346TPF0</accession>
<dbReference type="RefSeq" id="YP_010796472.1">
    <property type="nucleotide sequence ID" value="NC_076031.1"/>
</dbReference>
<dbReference type="GO" id="GO:0005576">
    <property type="term" value="C:extracellular region"/>
    <property type="evidence" value="ECO:0007669"/>
    <property type="project" value="InterPro"/>
</dbReference>
<sequence>MWFMLLFLIALKILVFHKMQEMMRIKTDDPRVCPRGYHGFNSDPFDCNSYYLCPHTIRFMCEPQEQFDLDSQTCKPIDVFMETGCVGRLNRNLLL</sequence>
<protein>
    <submittedName>
        <fullName evidence="2">AC145</fullName>
    </submittedName>
</protein>
<evidence type="ECO:0000259" key="1">
    <source>
        <dbReference type="PROSITE" id="PS50940"/>
    </source>
</evidence>
<proteinExistence type="predicted"/>
<dbReference type="InterPro" id="IPR002557">
    <property type="entry name" value="Chitin-bd_dom"/>
</dbReference>
<dbReference type="SMART" id="SM00494">
    <property type="entry name" value="ChtBD2"/>
    <property type="match status" value="1"/>
</dbReference>
<reference evidence="2 3" key="1">
    <citation type="submission" date="2018-03" db="EMBL/GenBank/DDBJ databases">
        <title>Complete genome sequence of a second alphabaculovirus from the true armyworm, Mythimna unipuncta.</title>
        <authorList>
            <person name="Harrison R.L."/>
            <person name="Mowery J.D."/>
            <person name="Bauchan G.R."/>
            <person name="Theilmann D.A."/>
            <person name="Erlandson M.A."/>
        </authorList>
    </citation>
    <scope>NUCLEOTIDE SEQUENCE [LARGE SCALE GENOMIC DNA]</scope>
    <source>
        <strain evidence="2 3">KY310</strain>
    </source>
</reference>
<keyword evidence="3" id="KW-1185">Reference proteome</keyword>
<dbReference type="KEGG" id="vg:80533967"/>
<dbReference type="Proteomes" id="UP000501969">
    <property type="component" value="Segment"/>
</dbReference>
<dbReference type="EMBL" id="MH124167">
    <property type="protein sequence ID" value="AXU41460.1"/>
    <property type="molecule type" value="Genomic_DNA"/>
</dbReference>
<name>A0A346TPF0_9ABAC</name>
<feature type="domain" description="Chitin-binding type-2" evidence="1">
    <location>
        <begin position="30"/>
        <end position="87"/>
    </location>
</feature>
<evidence type="ECO:0000313" key="2">
    <source>
        <dbReference type="EMBL" id="AXU41460.1"/>
    </source>
</evidence>
<dbReference type="InterPro" id="IPR036508">
    <property type="entry name" value="Chitin-bd_dom_sf"/>
</dbReference>
<dbReference type="SUPFAM" id="SSF57625">
    <property type="entry name" value="Invertebrate chitin-binding proteins"/>
    <property type="match status" value="1"/>
</dbReference>
<organism evidence="2 3">
    <name type="scientific">Mythimna unipuncta nucleopolyhedrovirus</name>
    <dbReference type="NCBI Taxonomy" id="447897"/>
    <lineage>
        <taxon>Viruses</taxon>
        <taxon>Viruses incertae sedis</taxon>
        <taxon>Naldaviricetes</taxon>
        <taxon>Lefavirales</taxon>
        <taxon>Baculoviridae</taxon>
        <taxon>Alphabaculovirus</taxon>
    </lineage>
</organism>
<dbReference type="PROSITE" id="PS50940">
    <property type="entry name" value="CHIT_BIND_II"/>
    <property type="match status" value="1"/>
</dbReference>
<evidence type="ECO:0000313" key="3">
    <source>
        <dbReference type="Proteomes" id="UP000501969"/>
    </source>
</evidence>
<dbReference type="GO" id="GO:0008061">
    <property type="term" value="F:chitin binding"/>
    <property type="evidence" value="ECO:0007669"/>
    <property type="project" value="InterPro"/>
</dbReference>